<gene>
    <name evidence="1" type="ORF">GNE12_08880</name>
</gene>
<accession>A0ABR6S6K5</accession>
<dbReference type="InterPro" id="IPR045425">
    <property type="entry name" value="DUF6508"/>
</dbReference>
<reference evidence="1 2" key="1">
    <citation type="submission" date="2019-11" db="EMBL/GenBank/DDBJ databases">
        <title>Comparison of genomes from free-living endosymbiotic cyanobacteria isolated from Azolla.</title>
        <authorList>
            <person name="Thiel T."/>
            <person name="Pratte B."/>
        </authorList>
    </citation>
    <scope>NUCLEOTIDE SEQUENCE [LARGE SCALE GENOMIC DNA]</scope>
    <source>
        <strain evidence="1 2">N2B</strain>
    </source>
</reference>
<organism evidence="1 2">
    <name type="scientific">Trichormus variabilis N2B</name>
    <dbReference type="NCBI Taxonomy" id="2681315"/>
    <lineage>
        <taxon>Bacteria</taxon>
        <taxon>Bacillati</taxon>
        <taxon>Cyanobacteriota</taxon>
        <taxon>Cyanophyceae</taxon>
        <taxon>Nostocales</taxon>
        <taxon>Nostocaceae</taxon>
        <taxon>Trichormus</taxon>
    </lineage>
</organism>
<evidence type="ECO:0000313" key="2">
    <source>
        <dbReference type="Proteomes" id="UP000570851"/>
    </source>
</evidence>
<evidence type="ECO:0000313" key="1">
    <source>
        <dbReference type="EMBL" id="MBC1302029.1"/>
    </source>
</evidence>
<dbReference type="Pfam" id="PF20118">
    <property type="entry name" value="DUF6508"/>
    <property type="match status" value="1"/>
</dbReference>
<protein>
    <submittedName>
        <fullName evidence="1">Uncharacterized protein</fullName>
    </submittedName>
</protein>
<name>A0ABR6S6K5_ANAVA</name>
<keyword evidence="2" id="KW-1185">Reference proteome</keyword>
<dbReference type="Proteomes" id="UP000570851">
    <property type="component" value="Unassembled WGS sequence"/>
</dbReference>
<comment type="caution">
    <text evidence="1">The sequence shown here is derived from an EMBL/GenBank/DDBJ whole genome shotgun (WGS) entry which is preliminary data.</text>
</comment>
<proteinExistence type="predicted"/>
<sequence length="133" mass="15401">MVMSSLVTLQNIDNVLTFLTLFSSQNCQLYDIQTEPLTLDPYCYSKEFNRFITALYAGNFVISFDWTNWQDEANRFVTNPELLNLADISTIQKLLTSHVRKERFCSGHLAQMIDNGHLLTILQRLQAIRISSY</sequence>
<dbReference type="EMBL" id="JACKZP010000025">
    <property type="protein sequence ID" value="MBC1302029.1"/>
    <property type="molecule type" value="Genomic_DNA"/>
</dbReference>